<dbReference type="Proteomes" id="UP001589750">
    <property type="component" value="Unassembled WGS sequence"/>
</dbReference>
<protein>
    <recommendedName>
        <fullName evidence="3">Mce-associated membrane protein</fullName>
    </recommendedName>
</protein>
<name>A0ABV5KD10_9ACTN</name>
<proteinExistence type="predicted"/>
<sequence>MGVLRDRRVAVLLVLVLAGSALCVLLALTRSQAEGAGVPPGSTGDRAPGFRTADLRGPGGDALAAAVTGVSTSLSYDYRYLDGSLTRATALMTPAYSRVFARTFDRRVRPFARQRRAVAQGLVRGAGIVRTRGDTRVVCLLYVDQLLVAGRGVRAGEPRVLSRSRARVDVVLSGGVWRIRGIEAL</sequence>
<dbReference type="RefSeq" id="WP_140007721.1">
    <property type="nucleotide sequence ID" value="NZ_JBHMDG010000012.1"/>
</dbReference>
<accession>A0ABV5KD10</accession>
<dbReference type="EMBL" id="JBHMDG010000012">
    <property type="protein sequence ID" value="MFB9313685.1"/>
    <property type="molecule type" value="Genomic_DNA"/>
</dbReference>
<reference evidence="1 2" key="1">
    <citation type="submission" date="2024-09" db="EMBL/GenBank/DDBJ databases">
        <authorList>
            <person name="Sun Q."/>
            <person name="Mori K."/>
        </authorList>
    </citation>
    <scope>NUCLEOTIDE SEQUENCE [LARGE SCALE GENOMIC DNA]</scope>
    <source>
        <strain evidence="1 2">JCM 9626</strain>
    </source>
</reference>
<evidence type="ECO:0000313" key="1">
    <source>
        <dbReference type="EMBL" id="MFB9313685.1"/>
    </source>
</evidence>
<gene>
    <name evidence="1" type="ORF">ACFFRI_11580</name>
</gene>
<comment type="caution">
    <text evidence="1">The sequence shown here is derived from an EMBL/GenBank/DDBJ whole genome shotgun (WGS) entry which is preliminary data.</text>
</comment>
<evidence type="ECO:0000313" key="2">
    <source>
        <dbReference type="Proteomes" id="UP001589750"/>
    </source>
</evidence>
<evidence type="ECO:0008006" key="3">
    <source>
        <dbReference type="Google" id="ProtNLM"/>
    </source>
</evidence>
<keyword evidence="2" id="KW-1185">Reference proteome</keyword>
<organism evidence="1 2">
    <name type="scientific">Nocardioides plantarum</name>
    <dbReference type="NCBI Taxonomy" id="29299"/>
    <lineage>
        <taxon>Bacteria</taxon>
        <taxon>Bacillati</taxon>
        <taxon>Actinomycetota</taxon>
        <taxon>Actinomycetes</taxon>
        <taxon>Propionibacteriales</taxon>
        <taxon>Nocardioidaceae</taxon>
        <taxon>Nocardioides</taxon>
    </lineage>
</organism>